<keyword evidence="3" id="KW-0378">Hydrolase</keyword>
<evidence type="ECO:0000256" key="4">
    <source>
        <dbReference type="ARBA" id="ARBA00022825"/>
    </source>
</evidence>
<dbReference type="Proteomes" id="UP001519289">
    <property type="component" value="Unassembled WGS sequence"/>
</dbReference>
<reference evidence="5 6" key="1">
    <citation type="submission" date="2021-03" db="EMBL/GenBank/DDBJ databases">
        <title>Genomic Encyclopedia of Type Strains, Phase IV (KMG-IV): sequencing the most valuable type-strain genomes for metagenomic binning, comparative biology and taxonomic classification.</title>
        <authorList>
            <person name="Goeker M."/>
        </authorList>
    </citation>
    <scope>NUCLEOTIDE SEQUENCE [LARGE SCALE GENOMIC DNA]</scope>
    <source>
        <strain evidence="5 6">DSM 27138</strain>
    </source>
</reference>
<evidence type="ECO:0000256" key="1">
    <source>
        <dbReference type="ARBA" id="ARBA00006534"/>
    </source>
</evidence>
<dbReference type="PANTHER" id="PTHR36175:SF1">
    <property type="entry name" value="CYANOPHYCINASE"/>
    <property type="match status" value="1"/>
</dbReference>
<dbReference type="Gene3D" id="3.40.50.880">
    <property type="match status" value="1"/>
</dbReference>
<protein>
    <submittedName>
        <fullName evidence="5">Cyanophycinase</fullName>
    </submittedName>
</protein>
<evidence type="ECO:0000256" key="2">
    <source>
        <dbReference type="ARBA" id="ARBA00022670"/>
    </source>
</evidence>
<dbReference type="RefSeq" id="WP_209464966.1">
    <property type="nucleotide sequence ID" value="NZ_JAGGLG010000001.1"/>
</dbReference>
<evidence type="ECO:0000256" key="3">
    <source>
        <dbReference type="ARBA" id="ARBA00022801"/>
    </source>
</evidence>
<organism evidence="5 6">
    <name type="scientific">Symbiobacterium terraclitae</name>
    <dbReference type="NCBI Taxonomy" id="557451"/>
    <lineage>
        <taxon>Bacteria</taxon>
        <taxon>Bacillati</taxon>
        <taxon>Bacillota</taxon>
        <taxon>Clostridia</taxon>
        <taxon>Eubacteriales</taxon>
        <taxon>Symbiobacteriaceae</taxon>
        <taxon>Symbiobacterium</taxon>
    </lineage>
</organism>
<dbReference type="SUPFAM" id="SSF52317">
    <property type="entry name" value="Class I glutamine amidotransferase-like"/>
    <property type="match status" value="1"/>
</dbReference>
<keyword evidence="6" id="KW-1185">Reference proteome</keyword>
<dbReference type="Pfam" id="PF03575">
    <property type="entry name" value="Peptidase_S51"/>
    <property type="match status" value="1"/>
</dbReference>
<gene>
    <name evidence="5" type="ORF">J2Z79_000197</name>
</gene>
<keyword evidence="2" id="KW-0645">Protease</keyword>
<dbReference type="InterPro" id="IPR029062">
    <property type="entry name" value="Class_I_gatase-like"/>
</dbReference>
<comment type="caution">
    <text evidence="5">The sequence shown here is derived from an EMBL/GenBank/DDBJ whole genome shotgun (WGS) entry which is preliminary data.</text>
</comment>
<dbReference type="EMBL" id="JAGGLG010000001">
    <property type="protein sequence ID" value="MBP2016824.1"/>
    <property type="molecule type" value="Genomic_DNA"/>
</dbReference>
<dbReference type="CDD" id="cd03145">
    <property type="entry name" value="GAT1_cyanophycinase"/>
    <property type="match status" value="1"/>
</dbReference>
<evidence type="ECO:0000313" key="5">
    <source>
        <dbReference type="EMBL" id="MBP2016824.1"/>
    </source>
</evidence>
<dbReference type="InterPro" id="IPR005320">
    <property type="entry name" value="Peptidase_S51"/>
</dbReference>
<keyword evidence="4" id="KW-0720">Serine protease</keyword>
<proteinExistence type="inferred from homology"/>
<dbReference type="PANTHER" id="PTHR36175">
    <property type="entry name" value="CYANOPHYCINASE"/>
    <property type="match status" value="1"/>
</dbReference>
<evidence type="ECO:0000313" key="6">
    <source>
        <dbReference type="Proteomes" id="UP001519289"/>
    </source>
</evidence>
<sequence length="317" mass="33373">MNLERLGSITSELSSSLLKSIVVPQGGLRGWFARHRTAAQRGRNGRPDGRPECDLDVAVAEYPAGPVILMGGTPVPDEAVVAALHMAGGRSARVAVVPAAATANPEEEAAAAARPFTRFGMKRVEPLLLDSREKAADPAWVARLREYDAIVLCGDSPARGLHVLHATAAANALREHVQGGRLLVGMDAAASLFGSRLFPHPAEEGVTVGLGILPALLIDAGFSGAWRFSRLVRAMSAPEASAMLGAGLDAGTALLVTDGEAKVLGESTVTVLDPWERTAPTEDRPGGLKVHLLTDGYRLNFRMRRATPPEPQPAEGK</sequence>
<name>A0ABS4JMR1_9FIRM</name>
<accession>A0ABS4JMR1</accession>
<comment type="similarity">
    <text evidence="1">Belongs to the peptidase S51 family.</text>
</comment>